<evidence type="ECO:0000313" key="2">
    <source>
        <dbReference type="Proteomes" id="UP000464657"/>
    </source>
</evidence>
<dbReference type="RefSeq" id="WP_160131798.1">
    <property type="nucleotide sequence ID" value="NZ_CP019288.1"/>
</dbReference>
<dbReference type="KEGG" id="kan:IMCC3317_47290"/>
<dbReference type="Proteomes" id="UP000464657">
    <property type="component" value="Chromosome"/>
</dbReference>
<dbReference type="AlphaFoldDB" id="A0A7L4ZSF8"/>
<keyword evidence="2" id="KW-1185">Reference proteome</keyword>
<name>A0A7L4ZSF8_9FLAO</name>
<organism evidence="1 2">
    <name type="scientific">Kordia antarctica</name>
    <dbReference type="NCBI Taxonomy" id="1218801"/>
    <lineage>
        <taxon>Bacteria</taxon>
        <taxon>Pseudomonadati</taxon>
        <taxon>Bacteroidota</taxon>
        <taxon>Flavobacteriia</taxon>
        <taxon>Flavobacteriales</taxon>
        <taxon>Flavobacteriaceae</taxon>
        <taxon>Kordia</taxon>
    </lineage>
</organism>
<evidence type="ECO:0000313" key="1">
    <source>
        <dbReference type="EMBL" id="QHI39319.1"/>
    </source>
</evidence>
<accession>A0A7L4ZSF8</accession>
<gene>
    <name evidence="1" type="ORF">IMCC3317_47290</name>
</gene>
<protein>
    <submittedName>
        <fullName evidence="1">Uncharacterized protein</fullName>
    </submittedName>
</protein>
<dbReference type="OrthoDB" id="1448609at2"/>
<reference evidence="1 2" key="1">
    <citation type="journal article" date="2013" name="Int. J. Syst. Evol. Microbiol.">
        <title>Kordia antarctica sp. nov., isolated from Antarctic seawater.</title>
        <authorList>
            <person name="Baek K."/>
            <person name="Choi A."/>
            <person name="Kang I."/>
            <person name="Lee K."/>
            <person name="Cho J.C."/>
        </authorList>
    </citation>
    <scope>NUCLEOTIDE SEQUENCE [LARGE SCALE GENOMIC DNA]</scope>
    <source>
        <strain evidence="1 2">IMCC3317</strain>
    </source>
</reference>
<sequence length="82" mass="8960">MKKRKLTTLNLKKQVVSSLNQNSVNGGVDQKFTVTCAIPVGNCTIALTVQPHVCQTLPRPLGNCTVQLSVQVWCNQTFDAKC</sequence>
<dbReference type="EMBL" id="CP019288">
    <property type="protein sequence ID" value="QHI39319.1"/>
    <property type="molecule type" value="Genomic_DNA"/>
</dbReference>
<proteinExistence type="predicted"/>